<reference evidence="2" key="1">
    <citation type="journal article" date="2023" name="Nat. Plants">
        <title>Single-cell RNA sequencing provides a high-resolution roadmap for understanding the multicellular compartmentation of specialized metabolism.</title>
        <authorList>
            <person name="Sun S."/>
            <person name="Shen X."/>
            <person name="Li Y."/>
            <person name="Li Y."/>
            <person name="Wang S."/>
            <person name="Li R."/>
            <person name="Zhang H."/>
            <person name="Shen G."/>
            <person name="Guo B."/>
            <person name="Wei J."/>
            <person name="Xu J."/>
            <person name="St-Pierre B."/>
            <person name="Chen S."/>
            <person name="Sun C."/>
        </authorList>
    </citation>
    <scope>NUCLEOTIDE SEQUENCE [LARGE SCALE GENOMIC DNA]</scope>
</reference>
<proteinExistence type="predicted"/>
<dbReference type="EMBL" id="CM044708">
    <property type="protein sequence ID" value="KAI5648755.1"/>
    <property type="molecule type" value="Genomic_DNA"/>
</dbReference>
<sequence>MKVNTYLIFTWYLTSRTSNRRSYVTLDCDRGGANKPRKKPVVDDEEEEVQCSYPFKLKGEPNDNEAKLTEEQLIQTDAQKIYNVVAKIKKNRMQGRNTVEEVLWLSAKCVTLSSIETYNMPLLEVIGMTHTGKNFTVATTFMQNEQATTYRWDLE</sequence>
<evidence type="ECO:0000313" key="2">
    <source>
        <dbReference type="Proteomes" id="UP001060085"/>
    </source>
</evidence>
<dbReference type="Proteomes" id="UP001060085">
    <property type="component" value="Linkage Group LG08"/>
</dbReference>
<accession>A0ACB9ZMC8</accession>
<name>A0ACB9ZMC8_CATRO</name>
<keyword evidence="2" id="KW-1185">Reference proteome</keyword>
<organism evidence="1 2">
    <name type="scientific">Catharanthus roseus</name>
    <name type="common">Madagascar periwinkle</name>
    <name type="synonym">Vinca rosea</name>
    <dbReference type="NCBI Taxonomy" id="4058"/>
    <lineage>
        <taxon>Eukaryota</taxon>
        <taxon>Viridiplantae</taxon>
        <taxon>Streptophyta</taxon>
        <taxon>Embryophyta</taxon>
        <taxon>Tracheophyta</taxon>
        <taxon>Spermatophyta</taxon>
        <taxon>Magnoliopsida</taxon>
        <taxon>eudicotyledons</taxon>
        <taxon>Gunneridae</taxon>
        <taxon>Pentapetalae</taxon>
        <taxon>asterids</taxon>
        <taxon>lamiids</taxon>
        <taxon>Gentianales</taxon>
        <taxon>Apocynaceae</taxon>
        <taxon>Rauvolfioideae</taxon>
        <taxon>Vinceae</taxon>
        <taxon>Catharanthinae</taxon>
        <taxon>Catharanthus</taxon>
    </lineage>
</organism>
<evidence type="ECO:0000313" key="1">
    <source>
        <dbReference type="EMBL" id="KAI5648755.1"/>
    </source>
</evidence>
<protein>
    <submittedName>
        <fullName evidence="1">Uncharacterized protein</fullName>
    </submittedName>
</protein>
<comment type="caution">
    <text evidence="1">The sequence shown here is derived from an EMBL/GenBank/DDBJ whole genome shotgun (WGS) entry which is preliminary data.</text>
</comment>
<gene>
    <name evidence="1" type="ORF">M9H77_34760</name>
</gene>